<name>A0A8C9FWT0_PAVCR</name>
<evidence type="ECO:0000256" key="1">
    <source>
        <dbReference type="ARBA" id="ARBA00007623"/>
    </source>
</evidence>
<feature type="domain" description="Peptidase C2 calpain" evidence="2">
    <location>
        <begin position="1"/>
        <end position="68"/>
    </location>
</feature>
<dbReference type="AlphaFoldDB" id="A0A8C9FWT0"/>
<reference evidence="3" key="1">
    <citation type="submission" date="2025-08" db="UniProtKB">
        <authorList>
            <consortium name="Ensembl"/>
        </authorList>
    </citation>
    <scope>IDENTIFICATION</scope>
</reference>
<dbReference type="PANTHER" id="PTHR10183">
    <property type="entry name" value="CALPAIN"/>
    <property type="match status" value="1"/>
</dbReference>
<dbReference type="SUPFAM" id="SSF49758">
    <property type="entry name" value="Calpain large subunit, middle domain (domain III)"/>
    <property type="match status" value="1"/>
</dbReference>
<reference evidence="3" key="2">
    <citation type="submission" date="2025-09" db="UniProtKB">
        <authorList>
            <consortium name="Ensembl"/>
        </authorList>
    </citation>
    <scope>IDENTIFICATION</scope>
</reference>
<evidence type="ECO:0000313" key="4">
    <source>
        <dbReference type="Proteomes" id="UP000694428"/>
    </source>
</evidence>
<dbReference type="InterPro" id="IPR022682">
    <property type="entry name" value="Calpain_domain_III"/>
</dbReference>
<dbReference type="InterPro" id="IPR022684">
    <property type="entry name" value="Calpain_cysteine_protease"/>
</dbReference>
<dbReference type="Ensembl" id="ENSPSTT00000021037.1">
    <property type="protein sequence ID" value="ENSPSTP00000020063.1"/>
    <property type="gene ID" value="ENSPSTG00000014545.1"/>
</dbReference>
<dbReference type="SMART" id="SM00720">
    <property type="entry name" value="calpain_III"/>
    <property type="match status" value="1"/>
</dbReference>
<evidence type="ECO:0000259" key="2">
    <source>
        <dbReference type="SMART" id="SM00720"/>
    </source>
</evidence>
<evidence type="ECO:0000313" key="3">
    <source>
        <dbReference type="Ensembl" id="ENSPSTP00000020063.1"/>
    </source>
</evidence>
<dbReference type="GO" id="GO:0004198">
    <property type="term" value="F:calcium-dependent cysteine-type endopeptidase activity"/>
    <property type="evidence" value="ECO:0007669"/>
    <property type="project" value="InterPro"/>
</dbReference>
<organism evidence="3 4">
    <name type="scientific">Pavo cristatus</name>
    <name type="common">Indian peafowl</name>
    <name type="synonym">Blue peafowl</name>
    <dbReference type="NCBI Taxonomy" id="9049"/>
    <lineage>
        <taxon>Eukaryota</taxon>
        <taxon>Metazoa</taxon>
        <taxon>Chordata</taxon>
        <taxon>Craniata</taxon>
        <taxon>Vertebrata</taxon>
        <taxon>Euteleostomi</taxon>
        <taxon>Archelosauria</taxon>
        <taxon>Archosauria</taxon>
        <taxon>Dinosauria</taxon>
        <taxon>Saurischia</taxon>
        <taxon>Theropoda</taxon>
        <taxon>Coelurosauria</taxon>
        <taxon>Aves</taxon>
        <taxon>Neognathae</taxon>
        <taxon>Galloanserae</taxon>
        <taxon>Galliformes</taxon>
        <taxon>Phasianidae</taxon>
        <taxon>Phasianinae</taxon>
        <taxon>Pavo</taxon>
    </lineage>
</organism>
<protein>
    <recommendedName>
        <fullName evidence="2">Peptidase C2 calpain domain-containing protein</fullName>
    </recommendedName>
</protein>
<keyword evidence="4" id="KW-1185">Reference proteome</keyword>
<dbReference type="InterPro" id="IPR036213">
    <property type="entry name" value="Calpain_III_sf"/>
</dbReference>
<dbReference type="Pfam" id="PF01067">
    <property type="entry name" value="Calpain_III"/>
    <property type="match status" value="1"/>
</dbReference>
<comment type="similarity">
    <text evidence="1">Belongs to the peptidase C2 family.</text>
</comment>
<sequence>MHNEHLNKDFFRYHASKARSKTYINLREVSDRFKLPPGDYILVPTTFEPHQEADFCLRIFSEKKSYDRTLSWEAPQG</sequence>
<dbReference type="PANTHER" id="PTHR10183:SF385">
    <property type="entry name" value="CALPAIN-9"/>
    <property type="match status" value="1"/>
</dbReference>
<accession>A0A8C9FWT0</accession>
<dbReference type="Proteomes" id="UP000694428">
    <property type="component" value="Unplaced"/>
</dbReference>
<dbReference type="InterPro" id="IPR022683">
    <property type="entry name" value="Calpain_III"/>
</dbReference>
<dbReference type="GO" id="GO:0006508">
    <property type="term" value="P:proteolysis"/>
    <property type="evidence" value="ECO:0007669"/>
    <property type="project" value="InterPro"/>
</dbReference>
<dbReference type="Gene3D" id="2.60.120.380">
    <property type="match status" value="1"/>
</dbReference>
<proteinExistence type="inferred from homology"/>
<dbReference type="GO" id="GO:0005737">
    <property type="term" value="C:cytoplasm"/>
    <property type="evidence" value="ECO:0007669"/>
    <property type="project" value="TreeGrafter"/>
</dbReference>